<keyword evidence="1" id="KW-0472">Membrane</keyword>
<proteinExistence type="predicted"/>
<sequence>MGLWNEFINWVNGLAPADLLALASLSAAVCGGVVSGIVGWIQTHNTNKLAKDANEVSKTANEISNKALQTASDQVEYHWIITYDTERWCVHVVNDAPCLAHDCIILFRWDGISLSELKLSDVPESGVYEHEFRLPHESDIHKLSVYVMWTSELGVRHSVRKDLYVPHDPDSPNGSYTIDEHGNKILDIIDFFVERGGARK</sequence>
<evidence type="ECO:0000256" key="1">
    <source>
        <dbReference type="SAM" id="Phobius"/>
    </source>
</evidence>
<dbReference type="Proteomes" id="UP000293441">
    <property type="component" value="Unassembled WGS sequence"/>
</dbReference>
<feature type="transmembrane region" description="Helical" evidence="1">
    <location>
        <begin position="20"/>
        <end position="41"/>
    </location>
</feature>
<accession>A0A4R0T7P9</accession>
<keyword evidence="1" id="KW-1133">Transmembrane helix</keyword>
<reference evidence="2 3" key="1">
    <citation type="journal article" date="2018" name="Sci. Rep.">
        <title>Genomic diversity and distribution of Bifidobacterium longum subsp. longum across the human lifespan.</title>
        <authorList>
            <person name="Odamaki T."/>
            <person name="Bottacini F."/>
            <person name="Kato K."/>
            <person name="Mitsuyama E."/>
            <person name="Yoshida K."/>
            <person name="Horigome A."/>
            <person name="Xiao J.Z."/>
            <person name="van Sinderen D."/>
        </authorList>
    </citation>
    <scope>NUCLEOTIDE SEQUENCE [LARGE SCALE GENOMIC DNA]</scope>
    <source>
        <strain evidence="2 3">MCC10015</strain>
    </source>
</reference>
<comment type="caution">
    <text evidence="2">The sequence shown here is derived from an EMBL/GenBank/DDBJ whole genome shotgun (WGS) entry which is preliminary data.</text>
</comment>
<organism evidence="2 3">
    <name type="scientific">Bifidobacterium longum subsp. longum</name>
    <dbReference type="NCBI Taxonomy" id="1679"/>
    <lineage>
        <taxon>Bacteria</taxon>
        <taxon>Bacillati</taxon>
        <taxon>Actinomycetota</taxon>
        <taxon>Actinomycetes</taxon>
        <taxon>Bifidobacteriales</taxon>
        <taxon>Bifidobacteriaceae</taxon>
        <taxon>Bifidobacterium</taxon>
    </lineage>
</organism>
<evidence type="ECO:0000313" key="2">
    <source>
        <dbReference type="EMBL" id="TCD95628.1"/>
    </source>
</evidence>
<gene>
    <name evidence="2" type="ORF">MCC10015_1942</name>
</gene>
<protein>
    <submittedName>
        <fullName evidence="2">Uncharacterized protein</fullName>
    </submittedName>
</protein>
<keyword evidence="1" id="KW-0812">Transmembrane</keyword>
<dbReference type="EMBL" id="SHPX01000047">
    <property type="protein sequence ID" value="TCD95628.1"/>
    <property type="molecule type" value="Genomic_DNA"/>
</dbReference>
<name>A0A4R0T7P9_BIFLL</name>
<dbReference type="AlphaFoldDB" id="A0A4R0T7P9"/>
<evidence type="ECO:0000313" key="3">
    <source>
        <dbReference type="Proteomes" id="UP000293441"/>
    </source>
</evidence>